<proteinExistence type="predicted"/>
<organism evidence="1">
    <name type="scientific">Arundo donax</name>
    <name type="common">Giant reed</name>
    <name type="synonym">Donax arundinaceus</name>
    <dbReference type="NCBI Taxonomy" id="35708"/>
    <lineage>
        <taxon>Eukaryota</taxon>
        <taxon>Viridiplantae</taxon>
        <taxon>Streptophyta</taxon>
        <taxon>Embryophyta</taxon>
        <taxon>Tracheophyta</taxon>
        <taxon>Spermatophyta</taxon>
        <taxon>Magnoliopsida</taxon>
        <taxon>Liliopsida</taxon>
        <taxon>Poales</taxon>
        <taxon>Poaceae</taxon>
        <taxon>PACMAD clade</taxon>
        <taxon>Arundinoideae</taxon>
        <taxon>Arundineae</taxon>
        <taxon>Arundo</taxon>
    </lineage>
</organism>
<evidence type="ECO:0000313" key="1">
    <source>
        <dbReference type="EMBL" id="JAD58740.1"/>
    </source>
</evidence>
<dbReference type="AlphaFoldDB" id="A0A0A9BBZ1"/>
<accession>A0A0A9BBZ1</accession>
<protein>
    <submittedName>
        <fullName evidence="1">Uncharacterized protein</fullName>
    </submittedName>
</protein>
<reference evidence="1" key="2">
    <citation type="journal article" date="2015" name="Data Brief">
        <title>Shoot transcriptome of the giant reed, Arundo donax.</title>
        <authorList>
            <person name="Barrero R.A."/>
            <person name="Guerrero F.D."/>
            <person name="Moolhuijzen P."/>
            <person name="Goolsby J.A."/>
            <person name="Tidwell J."/>
            <person name="Bellgard S.E."/>
            <person name="Bellgard M.I."/>
        </authorList>
    </citation>
    <scope>NUCLEOTIDE SEQUENCE</scope>
    <source>
        <tissue evidence="1">Shoot tissue taken approximately 20 cm above the soil surface</tissue>
    </source>
</reference>
<sequence length="40" mass="4402">MGVVATQIYQLLCVQSTVHSSCGFSLGEIGQFHKHQQLIL</sequence>
<reference evidence="1" key="1">
    <citation type="submission" date="2014-09" db="EMBL/GenBank/DDBJ databases">
        <authorList>
            <person name="Magalhaes I.L.F."/>
            <person name="Oliveira U."/>
            <person name="Santos F.R."/>
            <person name="Vidigal T.H.D.A."/>
            <person name="Brescovit A.D."/>
            <person name="Santos A.J."/>
        </authorList>
    </citation>
    <scope>NUCLEOTIDE SEQUENCE</scope>
    <source>
        <tissue evidence="1">Shoot tissue taken approximately 20 cm above the soil surface</tissue>
    </source>
</reference>
<name>A0A0A9BBZ1_ARUDO</name>
<dbReference type="EMBL" id="GBRH01239155">
    <property type="protein sequence ID" value="JAD58740.1"/>
    <property type="molecule type" value="Transcribed_RNA"/>
</dbReference>